<name>A0A0N0NRF1_9EURO</name>
<feature type="compositionally biased region" description="Polar residues" evidence="1">
    <location>
        <begin position="130"/>
        <end position="159"/>
    </location>
</feature>
<protein>
    <submittedName>
        <fullName evidence="2">Uncharacterized protein</fullName>
    </submittedName>
</protein>
<accession>A0A0N0NRF1</accession>
<evidence type="ECO:0000313" key="2">
    <source>
        <dbReference type="EMBL" id="KPI44759.1"/>
    </source>
</evidence>
<keyword evidence="3" id="KW-1185">Reference proteome</keyword>
<gene>
    <name evidence="2" type="ORF">AB675_8464</name>
</gene>
<dbReference type="RefSeq" id="XP_018004722.1">
    <property type="nucleotide sequence ID" value="XM_018148912.1"/>
</dbReference>
<feature type="region of interest" description="Disordered" evidence="1">
    <location>
        <begin position="1"/>
        <end position="48"/>
    </location>
</feature>
<reference evidence="2 3" key="1">
    <citation type="submission" date="2015-06" db="EMBL/GenBank/DDBJ databases">
        <title>Draft genome of the ant-associated black yeast Phialophora attae CBS 131958.</title>
        <authorList>
            <person name="Moreno L.F."/>
            <person name="Stielow B.J."/>
            <person name="de Hoog S."/>
            <person name="Vicente V.A."/>
            <person name="Weiss V.A."/>
            <person name="de Vries M."/>
            <person name="Cruz L.M."/>
            <person name="Souza E.M."/>
        </authorList>
    </citation>
    <scope>NUCLEOTIDE SEQUENCE [LARGE SCALE GENOMIC DNA]</scope>
    <source>
        <strain evidence="2 3">CBS 131958</strain>
    </source>
</reference>
<dbReference type="OrthoDB" id="3557758at2759"/>
<comment type="caution">
    <text evidence="2">The sequence shown here is derived from an EMBL/GenBank/DDBJ whole genome shotgun (WGS) entry which is preliminary data.</text>
</comment>
<dbReference type="VEuPathDB" id="FungiDB:AB675_8464"/>
<feature type="compositionally biased region" description="Polar residues" evidence="1">
    <location>
        <begin position="16"/>
        <end position="26"/>
    </location>
</feature>
<evidence type="ECO:0000256" key="1">
    <source>
        <dbReference type="SAM" id="MobiDB-lite"/>
    </source>
</evidence>
<feature type="region of interest" description="Disordered" evidence="1">
    <location>
        <begin position="85"/>
        <end position="173"/>
    </location>
</feature>
<sequence length="173" mass="18975">MPDRHLLKPVLPPLPHSQSLGNTSCFTAGRPTPSPAQPARKIFSRHDSEPRVTAVDAILESRMTAHEIKVLNQVQKEALVNRDKLRSRHSAGMSASTSTFSLHAAKIEPENVMQSRREDSTPVRKKQNINRKSLTVDTELANSATIRPVPQTTHSSDGGNDSAAVDPKHVSEH</sequence>
<dbReference type="EMBL" id="LFJN01000003">
    <property type="protein sequence ID" value="KPI44759.1"/>
    <property type="molecule type" value="Genomic_DNA"/>
</dbReference>
<dbReference type="AlphaFoldDB" id="A0A0N0NRF1"/>
<dbReference type="GeneID" id="28740791"/>
<dbReference type="Proteomes" id="UP000038010">
    <property type="component" value="Unassembled WGS sequence"/>
</dbReference>
<organism evidence="2 3">
    <name type="scientific">Cyphellophora attinorum</name>
    <dbReference type="NCBI Taxonomy" id="1664694"/>
    <lineage>
        <taxon>Eukaryota</taxon>
        <taxon>Fungi</taxon>
        <taxon>Dikarya</taxon>
        <taxon>Ascomycota</taxon>
        <taxon>Pezizomycotina</taxon>
        <taxon>Eurotiomycetes</taxon>
        <taxon>Chaetothyriomycetidae</taxon>
        <taxon>Chaetothyriales</taxon>
        <taxon>Cyphellophoraceae</taxon>
        <taxon>Cyphellophora</taxon>
    </lineage>
</organism>
<proteinExistence type="predicted"/>
<feature type="compositionally biased region" description="Basic and acidic residues" evidence="1">
    <location>
        <begin position="105"/>
        <end position="122"/>
    </location>
</feature>
<evidence type="ECO:0000313" key="3">
    <source>
        <dbReference type="Proteomes" id="UP000038010"/>
    </source>
</evidence>